<evidence type="ECO:0000256" key="1">
    <source>
        <dbReference type="SAM" id="MobiDB-lite"/>
    </source>
</evidence>
<comment type="caution">
    <text evidence="3">The sequence shown here is derived from an EMBL/GenBank/DDBJ whole genome shotgun (WGS) entry which is preliminary data.</text>
</comment>
<dbReference type="PROSITE" id="PS51831">
    <property type="entry name" value="HD"/>
    <property type="match status" value="1"/>
</dbReference>
<sequence>MDRDAAIEKTKKFVKRELSDDSPAHDWWHVYRVWRNAIRIGKDEGVDLFTVQLAALLHDIEDWKFSDEEMTGSEKARNWLDGLKVDEKTVSHVCEIIENISFKGAGVRSSMRTEEGKVVQDADRLDAIGAIGIARCFAYGGSRGRQIHDPEEKPGDHESFEDYKNSKSSSINHFHEKLLLLKERMNTESAKQIAEGRHEFMRVFLDRFHEEWEGKK</sequence>
<dbReference type="Gene3D" id="1.10.472.50">
    <property type="entry name" value="HD-domain/PDEase-like"/>
    <property type="match status" value="1"/>
</dbReference>
<keyword evidence="3" id="KW-0378">Hydrolase</keyword>
<dbReference type="Gene3D" id="1.20.58.1910">
    <property type="match status" value="1"/>
</dbReference>
<evidence type="ECO:0000313" key="3">
    <source>
        <dbReference type="EMBL" id="KXB06981.1"/>
    </source>
</evidence>
<dbReference type="InterPro" id="IPR003607">
    <property type="entry name" value="HD/PDEase_dom"/>
</dbReference>
<dbReference type="PANTHER" id="PTHR33594">
    <property type="entry name" value="SUPERFAMILY HYDROLASE, PUTATIVE (AFU_ORTHOLOGUE AFUA_1G03035)-RELATED"/>
    <property type="match status" value="1"/>
</dbReference>
<accession>A0A133VKM0</accession>
<dbReference type="GO" id="GO:0016787">
    <property type="term" value="F:hydrolase activity"/>
    <property type="evidence" value="ECO:0007669"/>
    <property type="project" value="UniProtKB-KW"/>
</dbReference>
<dbReference type="SMART" id="SM00471">
    <property type="entry name" value="HDc"/>
    <property type="match status" value="1"/>
</dbReference>
<dbReference type="Proteomes" id="UP000070504">
    <property type="component" value="Unassembled WGS sequence"/>
</dbReference>
<protein>
    <submittedName>
        <fullName evidence="3">Phosphohydrolase</fullName>
    </submittedName>
</protein>
<dbReference type="InterPro" id="IPR006674">
    <property type="entry name" value="HD_domain"/>
</dbReference>
<feature type="domain" description="HD" evidence="2">
    <location>
        <begin position="26"/>
        <end position="128"/>
    </location>
</feature>
<evidence type="ECO:0000259" key="2">
    <source>
        <dbReference type="PROSITE" id="PS51831"/>
    </source>
</evidence>
<dbReference type="EMBL" id="LHYH01000017">
    <property type="protein sequence ID" value="KXB06981.1"/>
    <property type="molecule type" value="Genomic_DNA"/>
</dbReference>
<gene>
    <name evidence="3" type="ORF">AKJ54_00890</name>
</gene>
<feature type="region of interest" description="Disordered" evidence="1">
    <location>
        <begin position="145"/>
        <end position="168"/>
    </location>
</feature>
<proteinExistence type="predicted"/>
<dbReference type="Pfam" id="PF01966">
    <property type="entry name" value="HD"/>
    <property type="match status" value="1"/>
</dbReference>
<dbReference type="SUPFAM" id="SSF109604">
    <property type="entry name" value="HD-domain/PDEase-like"/>
    <property type="match status" value="1"/>
</dbReference>
<feature type="compositionally biased region" description="Basic and acidic residues" evidence="1">
    <location>
        <begin position="146"/>
        <end position="165"/>
    </location>
</feature>
<evidence type="ECO:0000313" key="4">
    <source>
        <dbReference type="Proteomes" id="UP000070504"/>
    </source>
</evidence>
<dbReference type="CDD" id="cd00077">
    <property type="entry name" value="HDc"/>
    <property type="match status" value="1"/>
</dbReference>
<name>A0A133VKM0_9EURY</name>
<keyword evidence="4" id="KW-1185">Reference proteome</keyword>
<dbReference type="AlphaFoldDB" id="A0A133VKM0"/>
<dbReference type="PATRIC" id="fig|1698283.3.peg.62"/>
<reference evidence="3 4" key="1">
    <citation type="journal article" date="2016" name="Sci. Rep.">
        <title>Metabolic traits of an uncultured archaeal lineage -MSBL1- from brine pools of the Red Sea.</title>
        <authorList>
            <person name="Mwirichia R."/>
            <person name="Alam I."/>
            <person name="Rashid M."/>
            <person name="Vinu M."/>
            <person name="Ba-Alawi W."/>
            <person name="Anthony Kamau A."/>
            <person name="Kamanda Ngugi D."/>
            <person name="Goker M."/>
            <person name="Klenk H.P."/>
            <person name="Bajic V."/>
            <person name="Stingl U."/>
        </authorList>
    </citation>
    <scope>NUCLEOTIDE SEQUENCE [LARGE SCALE GENOMIC DNA]</scope>
    <source>
        <strain evidence="3">SCGC-AAA382K21</strain>
    </source>
</reference>
<dbReference type="PANTHER" id="PTHR33594:SF1">
    <property type="entry name" value="HD_PDEASE DOMAIN-CONTAINING PROTEIN"/>
    <property type="match status" value="1"/>
</dbReference>
<organism evidence="3 4">
    <name type="scientific">candidate division MSBL1 archaeon SCGC-AAA382K21</name>
    <dbReference type="NCBI Taxonomy" id="1698283"/>
    <lineage>
        <taxon>Archaea</taxon>
        <taxon>Methanobacteriati</taxon>
        <taxon>Methanobacteriota</taxon>
        <taxon>candidate division MSBL1</taxon>
    </lineage>
</organism>